<dbReference type="AlphaFoldDB" id="A0AA94PRX3"/>
<dbReference type="GO" id="GO:0016810">
    <property type="term" value="F:hydrolase activity, acting on carbon-nitrogen (but not peptide) bonds"/>
    <property type="evidence" value="ECO:0007669"/>
    <property type="project" value="InterPro"/>
</dbReference>
<dbReference type="CDD" id="cd01300">
    <property type="entry name" value="YtcJ_like"/>
    <property type="match status" value="1"/>
</dbReference>
<evidence type="ECO:0000313" key="3">
    <source>
        <dbReference type="Proteomes" id="UP000295506"/>
    </source>
</evidence>
<dbReference type="Gene3D" id="2.30.40.10">
    <property type="entry name" value="Urease, subunit C, domain 1"/>
    <property type="match status" value="1"/>
</dbReference>
<dbReference type="EMBL" id="SOBK01000001">
    <property type="protein sequence ID" value="TDT92222.1"/>
    <property type="molecule type" value="Genomic_DNA"/>
</dbReference>
<evidence type="ECO:0000259" key="1">
    <source>
        <dbReference type="Pfam" id="PF07969"/>
    </source>
</evidence>
<dbReference type="InterPro" id="IPR032466">
    <property type="entry name" value="Metal_Hydrolase"/>
</dbReference>
<dbReference type="Gene3D" id="3.20.20.140">
    <property type="entry name" value="Metal-dependent hydrolases"/>
    <property type="match status" value="1"/>
</dbReference>
<sequence>MQDDYLLLNGNIISMDDRDSRFEAMAVKNGRIHSVGSNADMEPLVKEGWPVTDLEGRTVLPGFIDSHQHLGLTGQVLNGIDFLGVKTLETVFEKIREAGKTAEPGRWVLGYTLNDTSLKEKRLPLKEELDAVCADNPVMIVHSSWHLCALNSLALEILDPPADLAGMDLGPDNKPTGLVRDPGAPDFVFPAVSTLTPFEVKMASFRKACEAAMKQGITTLHCLEGGGFGPGDTRLVLENRDRFPLNLVLWNQVMDIEETLELGLPRIGGCICADGAIDAYTAALFEPYLDQPNNCGTLNFTQAQMDEFILAAHKAGLQVAIHCETDRAIEQVLSAMEKAIAAFPREDHRHRIEHCEIPNRGQLERMGRAGIMAGMQPAFIHYLVDMDDYELRFGADRLRWMHPYRTMLDCGVVMCGGSDCPVTPHGPLLGIQTAVLHPIAEERLTPLEAIRMFTIDAAYSAFDEANRGSIEPGKIADLVVLSKDPTKVAPEAIRDIKIVKTIVEGKPVDDARDGPAA</sequence>
<name>A0AA94PRX3_9BACT</name>
<dbReference type="SUPFAM" id="SSF51556">
    <property type="entry name" value="Metallo-dependent hydrolases"/>
    <property type="match status" value="1"/>
</dbReference>
<dbReference type="Proteomes" id="UP000295506">
    <property type="component" value="Unassembled WGS sequence"/>
</dbReference>
<organism evidence="2 3">
    <name type="scientific">Pseudodesulfovibrio indicus</name>
    <dbReference type="NCBI Taxonomy" id="1716143"/>
    <lineage>
        <taxon>Bacteria</taxon>
        <taxon>Pseudomonadati</taxon>
        <taxon>Thermodesulfobacteriota</taxon>
        <taxon>Desulfovibrionia</taxon>
        <taxon>Desulfovibrionales</taxon>
        <taxon>Desulfovibrionaceae</taxon>
    </lineage>
</organism>
<dbReference type="PANTHER" id="PTHR22642:SF22">
    <property type="entry name" value="EXOENZYMES REGULATORY PROTEIN AEPA"/>
    <property type="match status" value="1"/>
</dbReference>
<evidence type="ECO:0000313" key="2">
    <source>
        <dbReference type="EMBL" id="TDT92222.1"/>
    </source>
</evidence>
<accession>A0AA94PRX3</accession>
<dbReference type="Pfam" id="PF07969">
    <property type="entry name" value="Amidohydro_3"/>
    <property type="match status" value="1"/>
</dbReference>
<protein>
    <recommendedName>
        <fullName evidence="1">Amidohydrolase 3 domain-containing protein</fullName>
    </recommendedName>
</protein>
<gene>
    <name evidence="2" type="ORF">EDC59_101627</name>
</gene>
<dbReference type="InterPro" id="IPR033932">
    <property type="entry name" value="YtcJ-like"/>
</dbReference>
<reference evidence="2 3" key="1">
    <citation type="submission" date="2019-03" db="EMBL/GenBank/DDBJ databases">
        <title>Genomic Encyclopedia of Type Strains, Phase IV (KMG-IV): sequencing the most valuable type-strain genomes for metagenomic binning, comparative biology and taxonomic classification.</title>
        <authorList>
            <person name="Goeker M."/>
        </authorList>
    </citation>
    <scope>NUCLEOTIDE SEQUENCE [LARGE SCALE GENOMIC DNA]</scope>
    <source>
        <strain evidence="2 3">DSM 101483</strain>
    </source>
</reference>
<dbReference type="InterPro" id="IPR013108">
    <property type="entry name" value="Amidohydro_3"/>
</dbReference>
<comment type="caution">
    <text evidence="2">The sequence shown here is derived from an EMBL/GenBank/DDBJ whole genome shotgun (WGS) entry which is preliminary data.</text>
</comment>
<feature type="domain" description="Amidohydrolase 3" evidence="1">
    <location>
        <begin position="51"/>
        <end position="508"/>
    </location>
</feature>
<dbReference type="PANTHER" id="PTHR22642">
    <property type="entry name" value="IMIDAZOLONEPROPIONASE"/>
    <property type="match status" value="1"/>
</dbReference>
<dbReference type="InterPro" id="IPR011059">
    <property type="entry name" value="Metal-dep_hydrolase_composite"/>
</dbReference>
<dbReference type="Gene3D" id="3.10.310.70">
    <property type="match status" value="1"/>
</dbReference>
<proteinExistence type="predicted"/>
<dbReference type="SUPFAM" id="SSF51338">
    <property type="entry name" value="Composite domain of metallo-dependent hydrolases"/>
    <property type="match status" value="1"/>
</dbReference>
<dbReference type="RefSeq" id="WP_078063715.1">
    <property type="nucleotide sequence ID" value="NZ_SOBK01000001.1"/>
</dbReference>